<accession>A0A2R8C9V2</accession>
<evidence type="ECO:0000259" key="8">
    <source>
        <dbReference type="Pfam" id="PF06808"/>
    </source>
</evidence>
<evidence type="ECO:0000313" key="9">
    <source>
        <dbReference type="EMBL" id="SPJ29221.1"/>
    </source>
</evidence>
<reference evidence="10" key="1">
    <citation type="submission" date="2018-03" db="EMBL/GenBank/DDBJ databases">
        <authorList>
            <person name="Rodrigo-Torres L."/>
            <person name="Arahal R. D."/>
            <person name="Lucena T."/>
        </authorList>
    </citation>
    <scope>NUCLEOTIDE SEQUENCE [LARGE SCALE GENOMIC DNA]</scope>
    <source>
        <strain evidence="10">CECT 7615</strain>
    </source>
</reference>
<feature type="transmembrane region" description="Helical" evidence="7">
    <location>
        <begin position="52"/>
        <end position="74"/>
    </location>
</feature>
<comment type="subunit">
    <text evidence="7">The complex comprises the extracytoplasmic solute receptor protein and the two transmembrane proteins.</text>
</comment>
<dbReference type="Proteomes" id="UP000244898">
    <property type="component" value="Unassembled WGS sequence"/>
</dbReference>
<dbReference type="GO" id="GO:0022857">
    <property type="term" value="F:transmembrane transporter activity"/>
    <property type="evidence" value="ECO:0007669"/>
    <property type="project" value="UniProtKB-UniRule"/>
</dbReference>
<keyword evidence="5 7" id="KW-1133">Transmembrane helix</keyword>
<dbReference type="GO" id="GO:0005886">
    <property type="term" value="C:plasma membrane"/>
    <property type="evidence" value="ECO:0007669"/>
    <property type="project" value="UniProtKB-SubCell"/>
</dbReference>
<dbReference type="PANTHER" id="PTHR33362">
    <property type="entry name" value="SIALIC ACID TRAP TRANSPORTER PERMEASE PROTEIN SIAT-RELATED"/>
    <property type="match status" value="1"/>
</dbReference>
<dbReference type="NCBIfam" id="TIGR00786">
    <property type="entry name" value="dctM"/>
    <property type="match status" value="1"/>
</dbReference>
<dbReference type="InterPro" id="IPR010656">
    <property type="entry name" value="DctM"/>
</dbReference>
<keyword evidence="2" id="KW-1003">Cell membrane</keyword>
<evidence type="ECO:0000256" key="3">
    <source>
        <dbReference type="ARBA" id="ARBA00022519"/>
    </source>
</evidence>
<feature type="transmembrane region" description="Helical" evidence="7">
    <location>
        <begin position="140"/>
        <end position="167"/>
    </location>
</feature>
<feature type="transmembrane region" description="Helical" evidence="7">
    <location>
        <begin position="173"/>
        <end position="196"/>
    </location>
</feature>
<feature type="transmembrane region" description="Helical" evidence="7">
    <location>
        <begin position="15"/>
        <end position="40"/>
    </location>
</feature>
<sequence>MGAIEFSLIFFGSMFFFLGIGVPIAVALGGLSVALVWLFWGTNPLNMLVLRSYGMASAFELLAVPLFVFMANMLERSKIADDLYQTMSKFAGSRPGGLAAGTVLICMIFAAMAGISGAATVSMGILALPAMLSRGYNTKLALGSIAAGGSLGILIPPSVTMIIYGVIAQVSVGRLYAGGVGPGLLLVVLFLIYIIVRARLNPEIAPGLPEEELVSWPEKLRSLTGLILPIGLVVAVLGSILTGAASVSEAAAVGAIGSMLAALLKRGLNFRMFHEAAVNTLMVSSLIFWIVIGAAAFATLYTAMGAANLIQGMVLGLEVNRYVILAVMMAILLVMGMVIETTGIIMIAVPVMVPIATALGFDPIWFGVLFIINMEIGFLTPPFGYNLFYLKGVAPKSVKLTEIYTSVIPFVLLMILGLAICIAFPGIITWLPDKVFG</sequence>
<feature type="domain" description="TRAP C4-dicarboxylate transport system permease DctM subunit" evidence="8">
    <location>
        <begin position="11"/>
        <end position="427"/>
    </location>
</feature>
<dbReference type="RefSeq" id="WP_108788391.1">
    <property type="nucleotide sequence ID" value="NZ_ONZG01000006.1"/>
</dbReference>
<dbReference type="AlphaFoldDB" id="A0A2R8C9V2"/>
<feature type="transmembrane region" description="Helical" evidence="7">
    <location>
        <begin position="223"/>
        <end position="241"/>
    </location>
</feature>
<keyword evidence="3 7" id="KW-0997">Cell inner membrane</keyword>
<gene>
    <name evidence="9" type="primary">dctM_8</name>
    <name evidence="9" type="ORF">TRM7615_02734</name>
</gene>
<keyword evidence="6 7" id="KW-0472">Membrane</keyword>
<protein>
    <recommendedName>
        <fullName evidence="7">TRAP transporter large permease protein</fullName>
    </recommendedName>
</protein>
<comment type="subcellular location">
    <subcellularLocation>
        <location evidence="1 7">Cell inner membrane</location>
        <topology evidence="1 7">Multi-pass membrane protein</topology>
    </subcellularLocation>
</comment>
<organism evidence="9 10">
    <name type="scientific">Falsiruegeria mediterranea M17</name>
    <dbReference type="NCBI Taxonomy" id="1200281"/>
    <lineage>
        <taxon>Bacteria</taxon>
        <taxon>Pseudomonadati</taxon>
        <taxon>Pseudomonadota</taxon>
        <taxon>Alphaproteobacteria</taxon>
        <taxon>Rhodobacterales</taxon>
        <taxon>Roseobacteraceae</taxon>
        <taxon>Falsiruegeria</taxon>
    </lineage>
</organism>
<evidence type="ECO:0000256" key="4">
    <source>
        <dbReference type="ARBA" id="ARBA00022692"/>
    </source>
</evidence>
<feature type="transmembrane region" description="Helical" evidence="7">
    <location>
        <begin position="98"/>
        <end position="128"/>
    </location>
</feature>
<keyword evidence="7" id="KW-0813">Transport</keyword>
<name>A0A2R8C9V2_9RHOB</name>
<feature type="transmembrane region" description="Helical" evidence="7">
    <location>
        <begin position="276"/>
        <end position="302"/>
    </location>
</feature>
<feature type="transmembrane region" description="Helical" evidence="7">
    <location>
        <begin position="403"/>
        <end position="431"/>
    </location>
</feature>
<keyword evidence="10" id="KW-1185">Reference proteome</keyword>
<dbReference type="Pfam" id="PF06808">
    <property type="entry name" value="DctM"/>
    <property type="match status" value="1"/>
</dbReference>
<keyword evidence="4 7" id="KW-0812">Transmembrane</keyword>
<feature type="transmembrane region" description="Helical" evidence="7">
    <location>
        <begin position="364"/>
        <end position="383"/>
    </location>
</feature>
<dbReference type="OrthoDB" id="7339120at2"/>
<dbReference type="InterPro" id="IPR004681">
    <property type="entry name" value="TRAP_DctM"/>
</dbReference>
<feature type="transmembrane region" description="Helical" evidence="7">
    <location>
        <begin position="247"/>
        <end position="264"/>
    </location>
</feature>
<proteinExistence type="inferred from homology"/>
<evidence type="ECO:0000256" key="7">
    <source>
        <dbReference type="RuleBase" id="RU369079"/>
    </source>
</evidence>
<evidence type="ECO:0000256" key="2">
    <source>
        <dbReference type="ARBA" id="ARBA00022475"/>
    </source>
</evidence>
<evidence type="ECO:0000256" key="1">
    <source>
        <dbReference type="ARBA" id="ARBA00004429"/>
    </source>
</evidence>
<evidence type="ECO:0000256" key="5">
    <source>
        <dbReference type="ARBA" id="ARBA00022989"/>
    </source>
</evidence>
<comment type="similarity">
    <text evidence="7">Belongs to the TRAP transporter large permease family.</text>
</comment>
<feature type="transmembrane region" description="Helical" evidence="7">
    <location>
        <begin position="322"/>
        <end position="352"/>
    </location>
</feature>
<evidence type="ECO:0000313" key="10">
    <source>
        <dbReference type="Proteomes" id="UP000244898"/>
    </source>
</evidence>
<dbReference type="EMBL" id="ONZG01000006">
    <property type="protein sequence ID" value="SPJ29221.1"/>
    <property type="molecule type" value="Genomic_DNA"/>
</dbReference>
<dbReference type="PANTHER" id="PTHR33362:SF7">
    <property type="entry name" value="SLL1103 PROTEIN"/>
    <property type="match status" value="1"/>
</dbReference>
<comment type="function">
    <text evidence="7">Part of the tripartite ATP-independent periplasmic (TRAP) transport system.</text>
</comment>
<dbReference type="PIRSF" id="PIRSF006066">
    <property type="entry name" value="HI0050"/>
    <property type="match status" value="1"/>
</dbReference>
<evidence type="ECO:0000256" key="6">
    <source>
        <dbReference type="ARBA" id="ARBA00023136"/>
    </source>
</evidence>